<evidence type="ECO:0000313" key="3">
    <source>
        <dbReference type="EMBL" id="EGC03840.1"/>
    </source>
</evidence>
<evidence type="ECO:0000313" key="4">
    <source>
        <dbReference type="Proteomes" id="UP000004259"/>
    </source>
</evidence>
<accession>E9SA70</accession>
<organism evidence="3 4">
    <name type="scientific">Ruminococcus albus 8</name>
    <dbReference type="NCBI Taxonomy" id="246199"/>
    <lineage>
        <taxon>Bacteria</taxon>
        <taxon>Bacillati</taxon>
        <taxon>Bacillota</taxon>
        <taxon>Clostridia</taxon>
        <taxon>Eubacteriales</taxon>
        <taxon>Oscillospiraceae</taxon>
        <taxon>Ruminococcus</taxon>
    </lineage>
</organism>
<dbReference type="Proteomes" id="UP000004259">
    <property type="component" value="Unassembled WGS sequence"/>
</dbReference>
<reference evidence="3 4" key="1">
    <citation type="submission" date="2011-02" db="EMBL/GenBank/DDBJ databases">
        <authorList>
            <person name="Nelson K.E."/>
            <person name="Sutton G."/>
            <person name="Torralba M."/>
            <person name="Durkin S."/>
            <person name="Harkins D."/>
            <person name="Montgomery R."/>
            <person name="Ziemer C."/>
            <person name="Klaassens E."/>
            <person name="Ocuiv P."/>
            <person name="Morrison M."/>
        </authorList>
    </citation>
    <scope>NUCLEOTIDE SEQUENCE [LARGE SCALE GENOMIC DNA]</scope>
    <source>
        <strain evidence="3 4">8</strain>
    </source>
</reference>
<evidence type="ECO:0000256" key="1">
    <source>
        <dbReference type="SAM" id="MobiDB-lite"/>
    </source>
</evidence>
<gene>
    <name evidence="3" type="ORF">CUS_6521</name>
</gene>
<feature type="compositionally biased region" description="Basic and acidic residues" evidence="1">
    <location>
        <begin position="176"/>
        <end position="192"/>
    </location>
</feature>
<dbReference type="STRING" id="246199.CUS_6521"/>
<dbReference type="OrthoDB" id="1818002at2"/>
<evidence type="ECO:0000256" key="2">
    <source>
        <dbReference type="SAM" id="Phobius"/>
    </source>
</evidence>
<comment type="caution">
    <text evidence="3">The sequence shown here is derived from an EMBL/GenBank/DDBJ whole genome shotgun (WGS) entry which is preliminary data.</text>
</comment>
<name>E9SA70_RUMAL</name>
<evidence type="ECO:0008006" key="5">
    <source>
        <dbReference type="Google" id="ProtNLM"/>
    </source>
</evidence>
<keyword evidence="2" id="KW-1133">Transmembrane helix</keyword>
<dbReference type="AlphaFoldDB" id="E9SA70"/>
<feature type="transmembrane region" description="Helical" evidence="2">
    <location>
        <begin position="94"/>
        <end position="114"/>
    </location>
</feature>
<dbReference type="EMBL" id="ADKM02000050">
    <property type="protein sequence ID" value="EGC03840.1"/>
    <property type="molecule type" value="Genomic_DNA"/>
</dbReference>
<proteinExistence type="predicted"/>
<keyword evidence="2" id="KW-0472">Membrane</keyword>
<feature type="transmembrane region" description="Helical" evidence="2">
    <location>
        <begin position="64"/>
        <end position="82"/>
    </location>
</feature>
<feature type="region of interest" description="Disordered" evidence="1">
    <location>
        <begin position="176"/>
        <end position="214"/>
    </location>
</feature>
<keyword evidence="4" id="KW-1185">Reference proteome</keyword>
<dbReference type="eggNOG" id="ENOG50324C9">
    <property type="taxonomic scope" value="Bacteria"/>
</dbReference>
<feature type="transmembrane region" description="Helical" evidence="2">
    <location>
        <begin position="144"/>
        <end position="163"/>
    </location>
</feature>
<keyword evidence="2" id="KW-0812">Transmembrane</keyword>
<protein>
    <recommendedName>
        <fullName evidence="5">Zinc-ribbon domain-containing protein</fullName>
    </recommendedName>
</protein>
<sequence length="269" mass="28573">MAKKIYRKKLTNSGGGVCVLTGLAAVFALCASAGDYIAGAVYTQFYKKQVYDMSFDVMKYIENYRAAFVMAVFALIMFIWALSAAKGKKMGREFGWTGILMGLCLSIEPALAVWEKLEGSLISDYFKTDYDSDKFRGGVELAKGGLPVLAGLFILLAGLAVVIKVSGEDFMAEVPRADKKSEKSAKGEEGDARGFGGGTQEVQGLTGETKPATYSGTAEEAVVSEMAGESVGGVSQDKSAKKATVNLCPQCGELVGADELFCSNCGHKM</sequence>
<dbReference type="RefSeq" id="WP_002847782.1">
    <property type="nucleotide sequence ID" value="NZ_ADKM02000050.1"/>
</dbReference>